<feature type="domain" description="SD-repeat containing protein B" evidence="4">
    <location>
        <begin position="8"/>
        <end position="97"/>
    </location>
</feature>
<proteinExistence type="predicted"/>
<gene>
    <name evidence="5" type="ORF">RSSM_00277</name>
</gene>
<evidence type="ECO:0000256" key="1">
    <source>
        <dbReference type="ARBA" id="ARBA00004613"/>
    </source>
</evidence>
<evidence type="ECO:0000259" key="4">
    <source>
        <dbReference type="Pfam" id="PF17210"/>
    </source>
</evidence>
<dbReference type="InterPro" id="IPR051417">
    <property type="entry name" value="SDr/BOS_complex"/>
</dbReference>
<comment type="subcellular location">
    <subcellularLocation>
        <location evidence="1">Secreted</location>
    </subcellularLocation>
</comment>
<dbReference type="GO" id="GO:0005576">
    <property type="term" value="C:extracellular region"/>
    <property type="evidence" value="ECO:0007669"/>
    <property type="project" value="UniProtKB-SubCell"/>
</dbReference>
<evidence type="ECO:0000256" key="2">
    <source>
        <dbReference type="ARBA" id="ARBA00022525"/>
    </source>
</evidence>
<dbReference type="SUPFAM" id="SSF117074">
    <property type="entry name" value="Hypothetical protein PA1324"/>
    <property type="match status" value="2"/>
</dbReference>
<dbReference type="AlphaFoldDB" id="M5UK97"/>
<evidence type="ECO:0000313" key="5">
    <source>
        <dbReference type="EMBL" id="EMI58271.1"/>
    </source>
</evidence>
<accession>M5UK97</accession>
<keyword evidence="3" id="KW-0732">Signal</keyword>
<dbReference type="Gene3D" id="2.60.40.10">
    <property type="entry name" value="Immunoglobulins"/>
    <property type="match status" value="1"/>
</dbReference>
<dbReference type="EMBL" id="ANOH01000024">
    <property type="protein sequence ID" value="EMI58271.1"/>
    <property type="molecule type" value="Genomic_DNA"/>
</dbReference>
<comment type="caution">
    <text evidence="5">The sequence shown here is derived from an EMBL/GenBank/DDBJ whole genome shotgun (WGS) entry which is preliminary data.</text>
</comment>
<dbReference type="PANTHER" id="PTHR23303">
    <property type="entry name" value="CARBOXYPEPTIDASE REGULATORY REGION-CONTAINING"/>
    <property type="match status" value="1"/>
</dbReference>
<sequence>MAVVSGEVYIDANQDGLKQAGEAGAADVRVYLDQNTNGRLDATEASTLTDADGLYSFPTVSAGNYEVRLAPEPGFVQTAPALTFGWNDTVVQDSNGDYFRAAQLFQVDLDGNVESIGQPTRSRMDGLVRVRDDSLIAIDSRTDEIFNVNPYSGERIRVAESNLDLVGGVAYDRVGNTVYTLIRDNLGTSTRSLARLDINTGTATVIGGGYEGLNNVTDIEFDASNERVIGFDNNDDEFFAFDLNGAARTLARSLVTTIDPDTGATIETGKIDADSMALATSEQLVDVLPNGPVDTSTYVWMFDADDNGRTSTLLVEIPDAAANVVETAIVMDGIDVSEPVRAVALTRSAVGNNPRNISVTSFESRGGVNFGIAADVIGFRVTPSNPLTGPGALSQSGVTVVGGAVGADFVEVTLNREPASNVVLDLSIESQVGGDPGVILDTNQLVFTPDDWTEPRRIMLSPDPNDPVAVVTPSVLTVSVDEANSDSSWQNLADQSLPVRTLPEVDPDQFSTPVINEVLVDGWASLDVSETTDQYIELRGQPNEVLPEGTYFVVIEEASSRIGEVNTVIDLSGQSFGANGFLVLLQAGHTYSTAFGANVLESDESGFNGLPGGIYSSSQSDGSIDTLFSNSSYFLIQSDTAPVVGLDIDTNNDGFIDPASPAVSWDTYDAVAMHEFSFYEASFAPIVFIESFSDHHRSVTTNSRGQTLVQSEGFGYVGRIGDSIGSDENDWVYGSIRDVEPGFWGGESDPEGLFEFYQEHVSYPALFDHALDHVGESNFVGGVRGQITLLPSAGDILNGISADTRLPAEGVTVFVDTNGNGVRDNIVKVIEPNELLVTLDANDAVSLDDELSLTQEVDGVTISWDRSNGTFVTDDIVSARQSVSGQVVGNRIFAAGPFDTFFGSSDTLRFDFFQPVTSVSIDVINWSSSEFTTVYGRLDAYNADGQLVASTRSEGVSGTRRSTITVSAPGEEIVRVQAYGDSGSASFDTLRYVQPEAAAVTDENGIYEISGLFPGNYELAVS</sequence>
<name>M5UK97_9BACT</name>
<protein>
    <submittedName>
        <fullName evidence="5">Protocadherin Fat-like protein</fullName>
    </submittedName>
</protein>
<dbReference type="SUPFAM" id="SSF63825">
    <property type="entry name" value="YWTD domain"/>
    <property type="match status" value="1"/>
</dbReference>
<organism evidence="5 6">
    <name type="scientific">Rhodopirellula sallentina SM41</name>
    <dbReference type="NCBI Taxonomy" id="1263870"/>
    <lineage>
        <taxon>Bacteria</taxon>
        <taxon>Pseudomonadati</taxon>
        <taxon>Planctomycetota</taxon>
        <taxon>Planctomycetia</taxon>
        <taxon>Pirellulales</taxon>
        <taxon>Pirellulaceae</taxon>
        <taxon>Rhodopirellula</taxon>
    </lineage>
</organism>
<keyword evidence="2" id="KW-0964">Secreted</keyword>
<evidence type="ECO:0000256" key="3">
    <source>
        <dbReference type="ARBA" id="ARBA00022729"/>
    </source>
</evidence>
<keyword evidence="6" id="KW-1185">Reference proteome</keyword>
<feature type="non-terminal residue" evidence="5">
    <location>
        <position position="1022"/>
    </location>
</feature>
<dbReference type="Pfam" id="PF17210">
    <property type="entry name" value="SdrD_B"/>
    <property type="match status" value="1"/>
</dbReference>
<reference evidence="5 6" key="1">
    <citation type="journal article" date="2013" name="Mar. Genomics">
        <title>Expression of sulfatases in Rhodopirellula baltica and the diversity of sulfatases in the genus Rhodopirellula.</title>
        <authorList>
            <person name="Wegner C.E."/>
            <person name="Richter-Heitmann T."/>
            <person name="Klindworth A."/>
            <person name="Klockow C."/>
            <person name="Richter M."/>
            <person name="Achstetter T."/>
            <person name="Glockner F.O."/>
            <person name="Harder J."/>
        </authorList>
    </citation>
    <scope>NUCLEOTIDE SEQUENCE [LARGE SCALE GENOMIC DNA]</scope>
    <source>
        <strain evidence="5 6">SM41</strain>
    </source>
</reference>
<dbReference type="InterPro" id="IPR013783">
    <property type="entry name" value="Ig-like_fold"/>
</dbReference>
<dbReference type="InterPro" id="IPR033764">
    <property type="entry name" value="Sdr_B"/>
</dbReference>
<dbReference type="Proteomes" id="UP000011885">
    <property type="component" value="Unassembled WGS sequence"/>
</dbReference>
<evidence type="ECO:0000313" key="6">
    <source>
        <dbReference type="Proteomes" id="UP000011885"/>
    </source>
</evidence>